<feature type="domain" description="Helicase C-terminal" evidence="3">
    <location>
        <begin position="1"/>
        <end position="149"/>
    </location>
</feature>
<proteinExistence type="predicted"/>
<dbReference type="Pfam" id="PF00271">
    <property type="entry name" value="Helicase_C"/>
    <property type="match status" value="1"/>
</dbReference>
<evidence type="ECO:0000256" key="1">
    <source>
        <dbReference type="ARBA" id="ARBA00022801"/>
    </source>
</evidence>
<dbReference type="PANTHER" id="PTHR45629:SF7">
    <property type="entry name" value="DNA EXCISION REPAIR PROTEIN ERCC-6-RELATED"/>
    <property type="match status" value="1"/>
</dbReference>
<feature type="compositionally biased region" description="Pro residues" evidence="2">
    <location>
        <begin position="367"/>
        <end position="376"/>
    </location>
</feature>
<dbReference type="InterPro" id="IPR001650">
    <property type="entry name" value="Helicase_C-like"/>
</dbReference>
<evidence type="ECO:0000256" key="2">
    <source>
        <dbReference type="SAM" id="MobiDB-lite"/>
    </source>
</evidence>
<feature type="compositionally biased region" description="Basic residues" evidence="2">
    <location>
        <begin position="444"/>
        <end position="453"/>
    </location>
</feature>
<dbReference type="PROSITE" id="PS51194">
    <property type="entry name" value="HELICASE_CTER"/>
    <property type="match status" value="1"/>
</dbReference>
<gene>
    <name evidence="4" type="ORF">EXIGLDRAFT_692516</name>
</gene>
<dbReference type="PANTHER" id="PTHR45629">
    <property type="entry name" value="SNF2/RAD54 FAMILY MEMBER"/>
    <property type="match status" value="1"/>
</dbReference>
<feature type="region of interest" description="Disordered" evidence="2">
    <location>
        <begin position="319"/>
        <end position="469"/>
    </location>
</feature>
<dbReference type="AlphaFoldDB" id="A0A165YZM8"/>
<accession>A0A165YZM8</accession>
<feature type="compositionally biased region" description="Polar residues" evidence="2">
    <location>
        <begin position="384"/>
        <end position="396"/>
    </location>
</feature>
<protein>
    <recommendedName>
        <fullName evidence="3">Helicase C-terminal domain-containing protein</fullName>
    </recommendedName>
</protein>
<feature type="non-terminal residue" evidence="4">
    <location>
        <position position="1"/>
    </location>
</feature>
<dbReference type="OrthoDB" id="3270319at2759"/>
<dbReference type="SUPFAM" id="SSF52540">
    <property type="entry name" value="P-loop containing nucleoside triphosphate hydrolases"/>
    <property type="match status" value="1"/>
</dbReference>
<dbReference type="InterPro" id="IPR050496">
    <property type="entry name" value="SNF2_RAD54_helicase_repair"/>
</dbReference>
<dbReference type="EMBL" id="KV427113">
    <property type="protein sequence ID" value="KZV78119.1"/>
    <property type="molecule type" value="Genomic_DNA"/>
</dbReference>
<dbReference type="Gene3D" id="3.40.50.300">
    <property type="entry name" value="P-loop containing nucleotide triphosphate hydrolases"/>
    <property type="match status" value="1"/>
</dbReference>
<keyword evidence="1" id="KW-0378">Hydrolase</keyword>
<organism evidence="4 5">
    <name type="scientific">Exidia glandulosa HHB12029</name>
    <dbReference type="NCBI Taxonomy" id="1314781"/>
    <lineage>
        <taxon>Eukaryota</taxon>
        <taxon>Fungi</taxon>
        <taxon>Dikarya</taxon>
        <taxon>Basidiomycota</taxon>
        <taxon>Agaricomycotina</taxon>
        <taxon>Agaricomycetes</taxon>
        <taxon>Auriculariales</taxon>
        <taxon>Exidiaceae</taxon>
        <taxon>Exidia</taxon>
    </lineage>
</organism>
<reference evidence="4 5" key="1">
    <citation type="journal article" date="2016" name="Mol. Biol. Evol.">
        <title>Comparative Genomics of Early-Diverging Mushroom-Forming Fungi Provides Insights into the Origins of Lignocellulose Decay Capabilities.</title>
        <authorList>
            <person name="Nagy L.G."/>
            <person name="Riley R."/>
            <person name="Tritt A."/>
            <person name="Adam C."/>
            <person name="Daum C."/>
            <person name="Floudas D."/>
            <person name="Sun H."/>
            <person name="Yadav J.S."/>
            <person name="Pangilinan J."/>
            <person name="Larsson K.H."/>
            <person name="Matsuura K."/>
            <person name="Barry K."/>
            <person name="Labutti K."/>
            <person name="Kuo R."/>
            <person name="Ohm R.A."/>
            <person name="Bhattacharya S.S."/>
            <person name="Shirouzu T."/>
            <person name="Yoshinaga Y."/>
            <person name="Martin F.M."/>
            <person name="Grigoriev I.V."/>
            <person name="Hibbett D.S."/>
        </authorList>
    </citation>
    <scope>NUCLEOTIDE SEQUENCE [LARGE SCALE GENOMIC DNA]</scope>
    <source>
        <strain evidence="4 5">HHB12029</strain>
    </source>
</reference>
<dbReference type="CDD" id="cd18793">
    <property type="entry name" value="SF2_C_SNF"/>
    <property type="match status" value="1"/>
</dbReference>
<sequence>KKTFKFVVYSAFVVALPLITRVLNVCGYENVYSLHGSLTADARRKCLSAFHSATGTAILIMTSVGVTGLNLQDADVMVLLDANWSGSFDTQLVGRVYRQGQVCRTICYRLISMYTADYAIILIGLPKELANSAVLGDAKNLQGQIQSDDLDDQDPTSYLEEVFTSMDRLYNRSRKRGMALVVPRPPLALSTVPPQPVLSDAMAKALQRVQAKAESASDAARKWQPQVEPFVPVVVKRDLDNPLHVFAARQFDSDLVGWTLPSLPVFCSSQNSSSARAALQSAFQVPLPTAKRIDHAAFLSTVNPLPGVNKMDMHVDDTDHFDAVPATPPPVDGLSELSDGSPLFGQTTVRAARQRVPATGRKVLSSIPPPKTPPTPRTSRRLKAQNQDKVSASGPSTRRPAGSRRSQAGPSKGLPSADPRAAGQSSKHGREEEGDEDEDEVRPARVKPKRARIARPASPVEDTPLPGQV</sequence>
<name>A0A165YZM8_EXIGL</name>
<evidence type="ECO:0000259" key="3">
    <source>
        <dbReference type="PROSITE" id="PS51194"/>
    </source>
</evidence>
<dbReference type="SMART" id="SM00490">
    <property type="entry name" value="HELICc"/>
    <property type="match status" value="1"/>
</dbReference>
<dbReference type="InterPro" id="IPR027417">
    <property type="entry name" value="P-loop_NTPase"/>
</dbReference>
<dbReference type="InterPro" id="IPR049730">
    <property type="entry name" value="SNF2/RAD54-like_C"/>
</dbReference>
<evidence type="ECO:0000313" key="4">
    <source>
        <dbReference type="EMBL" id="KZV78119.1"/>
    </source>
</evidence>
<evidence type="ECO:0000313" key="5">
    <source>
        <dbReference type="Proteomes" id="UP000077266"/>
    </source>
</evidence>
<dbReference type="GO" id="GO:0016787">
    <property type="term" value="F:hydrolase activity"/>
    <property type="evidence" value="ECO:0007669"/>
    <property type="project" value="UniProtKB-KW"/>
</dbReference>
<dbReference type="InParanoid" id="A0A165YZM8"/>
<dbReference type="Proteomes" id="UP000077266">
    <property type="component" value="Unassembled WGS sequence"/>
</dbReference>
<keyword evidence="5" id="KW-1185">Reference proteome</keyword>
<dbReference type="STRING" id="1314781.A0A165YZM8"/>